<feature type="region of interest" description="Disordered" evidence="1">
    <location>
        <begin position="1053"/>
        <end position="1077"/>
    </location>
</feature>
<feature type="compositionally biased region" description="Pro residues" evidence="1">
    <location>
        <begin position="1425"/>
        <end position="1446"/>
    </location>
</feature>
<proteinExistence type="predicted"/>
<feature type="region of interest" description="Disordered" evidence="1">
    <location>
        <begin position="1411"/>
        <end position="1446"/>
    </location>
</feature>
<sequence>MSSVRDANDLSHLNHDEKGIAKLLNSFGAFITNTDVMKMMNNTKKKLKSFSIFSTNLGIFIFTRPKIRRKAKLFQFISFFDLDIVDFQTKTKIRVTYQKNKSLEMEFQDPIKIAESIADGYLNFMSNSHLYQSLKIVNPPTPINTERKTMGFDDSLILHYYAACAKYKTPIDPNTCQVFEKYQNSDRYSITFTNKCASPIQYHTISLPLIHCPFLRILIFDGFAPRTVCKIIYSILKHNKQITTIIMKNYDLLVYELFGFSKLKNPSAVSWIFSNLTFDERNIVLFLAEFKYYTGCVQRLTFDKFKLNSSSAERISQVLSMTYCFRTIESLEVTRPDLSGQNSILVLRPFISALIHLKSLQKFVIHDWYPYPVVKSDPKKPIWIVNLNSLRHLTLSNLNLTGVVSRFMLPHSVNALELNNCIFNSPSLISILKSASVIRTPLILSIHSIQIEQNELQIYYANSKEIPQLTNLSEIDYSNNIIQPSFISEFCRIFLPKGIKFLTVNNCFGPQQLTSIHRIFKHLGKETSIWGLEIQGGKEGTTFGPIMRQVLMGVNQIKTLEHLDISYQKWFPSLENEIINNLIALPDLKYFSADGSDIPDLSSLILFYTYLFSKKQLVGCGRPLYDFAKLIPGRIEDADVECPNFPSFRVKMKAIMKPSNRSIRALYYMRYSDMSKFYEFLSSFPATLGDMSEIEPYGVTSFNHLQIAQRTLYDFDMSEMTESLSDAQVKYMESPMDNIEISQIEKSEKIPKFEFPQALSKYKGRYNKHGREELTRPVIQPRVNAREVMAKYRGFICHKNQRICRNISIVSTLFNKVYEDGDSEVFGREIPVTEPPTFISSEAFKVISSQLESLTFGNEDSDDEENTLSTYSPRERSESTTTTTAGFYNNLSVSHSTESILTGSVDETKKLAAYSSVSSFSSIPPSQARKHRHLNDLGDDSFYSYDYNKADLDFFALEKRTMNNPNYSPSQHKSLDSLRRSAIEIAEYNPLRYVHVPNLPEQPPQVSSDMPDIFDSQIGLSRRLCTTITNETVSKILRPESYSSFRKSSCLTMDDRGRGQFKTQGNRRSESKHMSSFELQLQDKSEIRGINSYHKPTSGFALKPSTFPQVNSLTPQNLTPQSTPPNLSPVGSPIQFTALQNFNPVTISNLSSEASAFDEADANPRETDSMSGYNQGYYPRRQSCHEPNDYSSIPVPNPYGQRRNSCFTDDNPGLSPPILSQLQMFNPSSPRASNGEPKSQPNLTNPLCTSQQQAQTITPGVPYPMATNLSSANSSNRSPGISPAISPDMSPQNSPLNSLTPGVIPPPKTSLPNGSLPTESPLRTFNTISNSPVFQSPLSTNSNSSLPDNNQKLTPNVLQALASLAPPVNPVIPPNQPETSISGGISIPNSTKPQKPVFSLPPTIAQQAGIQSPVQPQPLQSQPLQPQPLQPQPLQPQPLQPQPLQHPPFQTQPLQAQAMIPPRLGVQPLQLPISQQLPIGTLPTISSARPLAPQVPIPSTRLEGGSDVEDVSVQIPPRTPVDVRTLPTAPSTAQNIYTRLSRSKAPTF</sequence>
<feature type="compositionally biased region" description="Polar residues" evidence="1">
    <location>
        <begin position="1378"/>
        <end position="1393"/>
    </location>
</feature>
<feature type="compositionally biased region" description="Basic and acidic residues" evidence="1">
    <location>
        <begin position="1067"/>
        <end position="1077"/>
    </location>
</feature>
<name>A0A1J4JSS4_9EUKA</name>
<feature type="compositionally biased region" description="Polar residues" evidence="1">
    <location>
        <begin position="1267"/>
        <end position="1279"/>
    </location>
</feature>
<feature type="compositionally biased region" description="Polar residues" evidence="1">
    <location>
        <begin position="1218"/>
        <end position="1258"/>
    </location>
</feature>
<dbReference type="GeneID" id="94842279"/>
<comment type="caution">
    <text evidence="2">The sequence shown here is derived from an EMBL/GenBank/DDBJ whole genome shotgun (WGS) entry which is preliminary data.</text>
</comment>
<dbReference type="RefSeq" id="XP_068355311.1">
    <property type="nucleotide sequence ID" value="XM_068507575.1"/>
</dbReference>
<dbReference type="EMBL" id="MLAK01000879">
    <property type="protein sequence ID" value="OHT02175.1"/>
    <property type="molecule type" value="Genomic_DNA"/>
</dbReference>
<feature type="region of interest" description="Disordered" evidence="1">
    <location>
        <begin position="1370"/>
        <end position="1399"/>
    </location>
</feature>
<keyword evidence="3" id="KW-1185">Reference proteome</keyword>
<evidence type="ECO:0000256" key="1">
    <source>
        <dbReference type="SAM" id="MobiDB-lite"/>
    </source>
</evidence>
<feature type="region of interest" description="Disordered" evidence="1">
    <location>
        <begin position="855"/>
        <end position="883"/>
    </location>
</feature>
<dbReference type="Gene3D" id="3.80.10.10">
    <property type="entry name" value="Ribonuclease Inhibitor"/>
    <property type="match status" value="1"/>
</dbReference>
<accession>A0A1J4JSS4</accession>
<gene>
    <name evidence="2" type="ORF">TRFO_30842</name>
</gene>
<evidence type="ECO:0000313" key="3">
    <source>
        <dbReference type="Proteomes" id="UP000179807"/>
    </source>
</evidence>
<dbReference type="Proteomes" id="UP000179807">
    <property type="component" value="Unassembled WGS sequence"/>
</dbReference>
<feature type="region of interest" description="Disordered" evidence="1">
    <location>
        <begin position="1156"/>
        <end position="1352"/>
    </location>
</feature>
<feature type="compositionally biased region" description="Low complexity" evidence="1">
    <location>
        <begin position="1336"/>
        <end position="1350"/>
    </location>
</feature>
<organism evidence="2 3">
    <name type="scientific">Tritrichomonas foetus</name>
    <dbReference type="NCBI Taxonomy" id="1144522"/>
    <lineage>
        <taxon>Eukaryota</taxon>
        <taxon>Metamonada</taxon>
        <taxon>Parabasalia</taxon>
        <taxon>Tritrichomonadida</taxon>
        <taxon>Tritrichomonadidae</taxon>
        <taxon>Tritrichomonas</taxon>
    </lineage>
</organism>
<feature type="compositionally biased region" description="Low complexity" evidence="1">
    <location>
        <begin position="1411"/>
        <end position="1424"/>
    </location>
</feature>
<dbReference type="InterPro" id="IPR032675">
    <property type="entry name" value="LRR_dom_sf"/>
</dbReference>
<feature type="compositionally biased region" description="Polar residues" evidence="1">
    <location>
        <begin position="1310"/>
        <end position="1334"/>
    </location>
</feature>
<dbReference type="VEuPathDB" id="TrichDB:TRFO_30842"/>
<protein>
    <submittedName>
        <fullName evidence="2">Uncharacterized protein</fullName>
    </submittedName>
</protein>
<evidence type="ECO:0000313" key="2">
    <source>
        <dbReference type="EMBL" id="OHT02175.1"/>
    </source>
</evidence>
<reference evidence="2" key="1">
    <citation type="submission" date="2016-10" db="EMBL/GenBank/DDBJ databases">
        <authorList>
            <person name="Benchimol M."/>
            <person name="Almeida L.G."/>
            <person name="Vasconcelos A.T."/>
            <person name="Perreira-Neves A."/>
            <person name="Rosa I.A."/>
            <person name="Tasca T."/>
            <person name="Bogo M.R."/>
            <person name="de Souza W."/>
        </authorList>
    </citation>
    <scope>NUCLEOTIDE SEQUENCE [LARGE SCALE GENOMIC DNA]</scope>
    <source>
        <strain evidence="2">K</strain>
    </source>
</reference>
<dbReference type="SUPFAM" id="SSF52047">
    <property type="entry name" value="RNI-like"/>
    <property type="match status" value="1"/>
</dbReference>
<feature type="compositionally biased region" description="Polar residues" evidence="1">
    <location>
        <begin position="1289"/>
        <end position="1300"/>
    </location>
</feature>